<dbReference type="InterPro" id="IPR050261">
    <property type="entry name" value="FrsA_esterase"/>
</dbReference>
<proteinExistence type="predicted"/>
<dbReference type="Proteomes" id="UP001497453">
    <property type="component" value="Chromosome 9"/>
</dbReference>
<reference evidence="4" key="1">
    <citation type="submission" date="2024-04" db="EMBL/GenBank/DDBJ databases">
        <authorList>
            <person name="Shaw F."/>
            <person name="Minotto A."/>
        </authorList>
    </citation>
    <scope>NUCLEOTIDE SEQUENCE [LARGE SCALE GENOMIC DNA]</scope>
</reference>
<dbReference type="Pfam" id="PF12146">
    <property type="entry name" value="Hydrolase_4"/>
    <property type="match status" value="1"/>
</dbReference>
<keyword evidence="1" id="KW-0378">Hydrolase</keyword>
<dbReference type="InterPro" id="IPR029058">
    <property type="entry name" value="AB_hydrolase_fold"/>
</dbReference>
<dbReference type="SUPFAM" id="SSF53474">
    <property type="entry name" value="alpha/beta-Hydrolases"/>
    <property type="match status" value="1"/>
</dbReference>
<evidence type="ECO:0000256" key="1">
    <source>
        <dbReference type="ARBA" id="ARBA00022801"/>
    </source>
</evidence>
<sequence length="313" mass="34484">MAFSENPRLNDEEYQDYERTTICIPSLTQSWSLDAWKYIPAKTPGPYPVIVMAHSLSAKGSMGLETYAQAFVSLGYACVAFDYRHWGSSDGKPRHSIFVSEQLEDYRTVIEFCRQQSRFDSQRVILWGSSLSGGHVVLLASERELNICAAIAQCPYLGIAVRPSLNVAGLKTVGYALLDVLKQAVGLAPVLIPAVAPYGEVAALPTSGPVQSMYKLVYDEGPYPKEITASSLFEILFYRPNLSAKNVTCPVLIVALKQDELFDIRGAVEVARDAPNAQLVEFDGGHFDVYPGGRLYDQSLTAQMTFLLKQVPI</sequence>
<dbReference type="EMBL" id="OZ037952">
    <property type="protein sequence ID" value="CAL1716160.1"/>
    <property type="molecule type" value="Genomic_DNA"/>
</dbReference>
<evidence type="ECO:0000259" key="2">
    <source>
        <dbReference type="Pfam" id="PF12146"/>
    </source>
</evidence>
<evidence type="ECO:0000313" key="3">
    <source>
        <dbReference type="EMBL" id="CAL1716160.1"/>
    </source>
</evidence>
<evidence type="ECO:0000313" key="4">
    <source>
        <dbReference type="Proteomes" id="UP001497453"/>
    </source>
</evidence>
<protein>
    <recommendedName>
        <fullName evidence="2">Serine aminopeptidase S33 domain-containing protein</fullName>
    </recommendedName>
</protein>
<gene>
    <name evidence="3" type="ORF">GFSPODELE1_LOCUS10617</name>
</gene>
<dbReference type="InterPro" id="IPR022742">
    <property type="entry name" value="Hydrolase_4"/>
</dbReference>
<accession>A0ABP1E870</accession>
<feature type="domain" description="Serine aminopeptidase S33" evidence="2">
    <location>
        <begin position="61"/>
        <end position="283"/>
    </location>
</feature>
<dbReference type="PANTHER" id="PTHR22946:SF9">
    <property type="entry name" value="POLYKETIDE TRANSFERASE AF380"/>
    <property type="match status" value="1"/>
</dbReference>
<keyword evidence="4" id="KW-1185">Reference proteome</keyword>
<dbReference type="Gene3D" id="3.40.50.1820">
    <property type="entry name" value="alpha/beta hydrolase"/>
    <property type="match status" value="1"/>
</dbReference>
<dbReference type="PANTHER" id="PTHR22946">
    <property type="entry name" value="DIENELACTONE HYDROLASE DOMAIN-CONTAINING PROTEIN-RELATED"/>
    <property type="match status" value="1"/>
</dbReference>
<name>A0ABP1E870_9APHY</name>
<organism evidence="3 4">
    <name type="scientific">Somion occarium</name>
    <dbReference type="NCBI Taxonomy" id="3059160"/>
    <lineage>
        <taxon>Eukaryota</taxon>
        <taxon>Fungi</taxon>
        <taxon>Dikarya</taxon>
        <taxon>Basidiomycota</taxon>
        <taxon>Agaricomycotina</taxon>
        <taxon>Agaricomycetes</taxon>
        <taxon>Polyporales</taxon>
        <taxon>Cerrenaceae</taxon>
        <taxon>Somion</taxon>
    </lineage>
</organism>